<evidence type="ECO:0000313" key="8">
    <source>
        <dbReference type="EMBL" id="ALG08440.1"/>
    </source>
</evidence>
<name>A0A0N9HNC5_9PSEU</name>
<evidence type="ECO:0000313" key="9">
    <source>
        <dbReference type="Proteomes" id="UP000063699"/>
    </source>
</evidence>
<dbReference type="InterPro" id="IPR003439">
    <property type="entry name" value="ABC_transporter-like_ATP-bd"/>
</dbReference>
<keyword evidence="4" id="KW-0547">Nucleotide-binding</keyword>
<keyword evidence="5" id="KW-0067">ATP-binding</keyword>
<organism evidence="8 9">
    <name type="scientific">Kibdelosporangium phytohabitans</name>
    <dbReference type="NCBI Taxonomy" id="860235"/>
    <lineage>
        <taxon>Bacteria</taxon>
        <taxon>Bacillati</taxon>
        <taxon>Actinomycetota</taxon>
        <taxon>Actinomycetes</taxon>
        <taxon>Pseudonocardiales</taxon>
        <taxon>Pseudonocardiaceae</taxon>
        <taxon>Kibdelosporangium</taxon>
    </lineage>
</organism>
<dbReference type="Proteomes" id="UP000063699">
    <property type="component" value="Chromosome"/>
</dbReference>
<sequence length="299" mass="31915">MGAEVGLLLEVRDLRFRYHGQAEPAVRGISFEVQPGEVLGILGPNGSGKSTLLSAVFDARKGHRAGAVSYESEPVTGPIGDRVGYATQQTALYHLLTTKENLTHAARLALPAKRVRAAVDAAVTEYGLGPAVNRVVGQLSGGWQRLVHVAASFVHDPPLRFLDEPTSALDFDTRGRLVELVRAWSARGVASVVTSHYPEDLEEMCTRLLIIKNGEVIRSATLSRLLAGLSRQLVVELSDEREVRIDVPDSAGQLSSAVVDAVRDSGTGTAKVAGLRVTAATLRGLLTEDPELAGLVDDE</sequence>
<dbReference type="GO" id="GO:0016887">
    <property type="term" value="F:ATP hydrolysis activity"/>
    <property type="evidence" value="ECO:0007669"/>
    <property type="project" value="InterPro"/>
</dbReference>
<dbReference type="PANTHER" id="PTHR42711">
    <property type="entry name" value="ABC TRANSPORTER ATP-BINDING PROTEIN"/>
    <property type="match status" value="1"/>
</dbReference>
<comment type="subcellular location">
    <subcellularLocation>
        <location evidence="1">Cell membrane</location>
        <topology evidence="1">Peripheral membrane protein</topology>
    </subcellularLocation>
</comment>
<comment type="similarity">
    <text evidence="2">Belongs to the ABC transporter superfamily.</text>
</comment>
<dbReference type="InterPro" id="IPR050763">
    <property type="entry name" value="ABC_transporter_ATP-binding"/>
</dbReference>
<accession>A0A0N9HNC5</accession>
<dbReference type="SMART" id="SM00382">
    <property type="entry name" value="AAA"/>
    <property type="match status" value="1"/>
</dbReference>
<dbReference type="GO" id="GO:0005886">
    <property type="term" value="C:plasma membrane"/>
    <property type="evidence" value="ECO:0007669"/>
    <property type="project" value="UniProtKB-SubCell"/>
</dbReference>
<dbReference type="EMBL" id="CP012752">
    <property type="protein sequence ID" value="ALG08440.1"/>
    <property type="molecule type" value="Genomic_DNA"/>
</dbReference>
<dbReference type="KEGG" id="kphy:AOZ06_17320"/>
<proteinExistence type="inferred from homology"/>
<keyword evidence="3" id="KW-0813">Transport</keyword>
<evidence type="ECO:0000256" key="3">
    <source>
        <dbReference type="ARBA" id="ARBA00022448"/>
    </source>
</evidence>
<dbReference type="InterPro" id="IPR027417">
    <property type="entry name" value="P-loop_NTPase"/>
</dbReference>
<keyword evidence="9" id="KW-1185">Reference proteome</keyword>
<reference evidence="8 9" key="1">
    <citation type="submission" date="2015-07" db="EMBL/GenBank/DDBJ databases">
        <title>Genome sequencing of Kibdelosporangium phytohabitans.</title>
        <authorList>
            <person name="Qin S."/>
            <person name="Xing K."/>
        </authorList>
    </citation>
    <scope>NUCLEOTIDE SEQUENCE [LARGE SCALE GENOMIC DNA]</scope>
    <source>
        <strain evidence="8 9">KLBMP1111</strain>
    </source>
</reference>
<evidence type="ECO:0000259" key="7">
    <source>
        <dbReference type="PROSITE" id="PS50893"/>
    </source>
</evidence>
<keyword evidence="6" id="KW-0046">Antibiotic resistance</keyword>
<gene>
    <name evidence="8" type="ORF">AOZ06_17320</name>
</gene>
<dbReference type="CDD" id="cd03230">
    <property type="entry name" value="ABC_DR_subfamily_A"/>
    <property type="match status" value="1"/>
</dbReference>
<feature type="domain" description="ABC transporter" evidence="7">
    <location>
        <begin position="9"/>
        <end position="238"/>
    </location>
</feature>
<dbReference type="OrthoDB" id="9809450at2"/>
<dbReference type="STRING" id="860235.AOZ06_17320"/>
<dbReference type="SUPFAM" id="SSF52540">
    <property type="entry name" value="P-loop containing nucleoside triphosphate hydrolases"/>
    <property type="match status" value="1"/>
</dbReference>
<dbReference type="GO" id="GO:0005524">
    <property type="term" value="F:ATP binding"/>
    <property type="evidence" value="ECO:0007669"/>
    <property type="project" value="UniProtKB-KW"/>
</dbReference>
<protein>
    <recommendedName>
        <fullName evidence="7">ABC transporter domain-containing protein</fullName>
    </recommendedName>
</protein>
<dbReference type="PROSITE" id="PS50893">
    <property type="entry name" value="ABC_TRANSPORTER_2"/>
    <property type="match status" value="1"/>
</dbReference>
<dbReference type="Gene3D" id="3.40.50.300">
    <property type="entry name" value="P-loop containing nucleotide triphosphate hydrolases"/>
    <property type="match status" value="1"/>
</dbReference>
<dbReference type="GO" id="GO:0046677">
    <property type="term" value="P:response to antibiotic"/>
    <property type="evidence" value="ECO:0007669"/>
    <property type="project" value="UniProtKB-KW"/>
</dbReference>
<dbReference type="RefSeq" id="WP_054290347.1">
    <property type="nucleotide sequence ID" value="NZ_CP012752.1"/>
</dbReference>
<evidence type="ECO:0000256" key="1">
    <source>
        <dbReference type="ARBA" id="ARBA00004202"/>
    </source>
</evidence>
<evidence type="ECO:0000256" key="2">
    <source>
        <dbReference type="ARBA" id="ARBA00005417"/>
    </source>
</evidence>
<dbReference type="AlphaFoldDB" id="A0A0N9HNC5"/>
<evidence type="ECO:0000256" key="4">
    <source>
        <dbReference type="ARBA" id="ARBA00022741"/>
    </source>
</evidence>
<dbReference type="InterPro" id="IPR003593">
    <property type="entry name" value="AAA+_ATPase"/>
</dbReference>
<evidence type="ECO:0000256" key="6">
    <source>
        <dbReference type="ARBA" id="ARBA00023251"/>
    </source>
</evidence>
<evidence type="ECO:0000256" key="5">
    <source>
        <dbReference type="ARBA" id="ARBA00022840"/>
    </source>
</evidence>
<dbReference type="PANTHER" id="PTHR42711:SF5">
    <property type="entry name" value="ABC TRANSPORTER ATP-BINDING PROTEIN NATA"/>
    <property type="match status" value="1"/>
</dbReference>
<dbReference type="Pfam" id="PF00005">
    <property type="entry name" value="ABC_tran"/>
    <property type="match status" value="1"/>
</dbReference>